<evidence type="ECO:0000313" key="2">
    <source>
        <dbReference type="EMBL" id="CAI9723273.1"/>
    </source>
</evidence>
<gene>
    <name evidence="2" type="ORF">OCTVUL_1B007568</name>
</gene>
<proteinExistence type="predicted"/>
<evidence type="ECO:0000256" key="1">
    <source>
        <dbReference type="SAM" id="MobiDB-lite"/>
    </source>
</evidence>
<dbReference type="Proteomes" id="UP001162480">
    <property type="component" value="Chromosome 5"/>
</dbReference>
<name>A0AA36AVW2_OCTVU</name>
<dbReference type="AlphaFoldDB" id="A0AA36AVW2"/>
<feature type="compositionally biased region" description="Basic and acidic residues" evidence="1">
    <location>
        <begin position="48"/>
        <end position="62"/>
    </location>
</feature>
<evidence type="ECO:0000313" key="3">
    <source>
        <dbReference type="Proteomes" id="UP001162480"/>
    </source>
</evidence>
<dbReference type="EMBL" id="OX597818">
    <property type="protein sequence ID" value="CAI9723273.1"/>
    <property type="molecule type" value="Genomic_DNA"/>
</dbReference>
<reference evidence="2" key="1">
    <citation type="submission" date="2023-08" db="EMBL/GenBank/DDBJ databases">
        <authorList>
            <person name="Alioto T."/>
            <person name="Alioto T."/>
            <person name="Gomez Garrido J."/>
        </authorList>
    </citation>
    <scope>NUCLEOTIDE SEQUENCE</scope>
</reference>
<feature type="region of interest" description="Disordered" evidence="1">
    <location>
        <begin position="36"/>
        <end position="84"/>
    </location>
</feature>
<keyword evidence="3" id="KW-1185">Reference proteome</keyword>
<organism evidence="2 3">
    <name type="scientific">Octopus vulgaris</name>
    <name type="common">Common octopus</name>
    <dbReference type="NCBI Taxonomy" id="6645"/>
    <lineage>
        <taxon>Eukaryota</taxon>
        <taxon>Metazoa</taxon>
        <taxon>Spiralia</taxon>
        <taxon>Lophotrochozoa</taxon>
        <taxon>Mollusca</taxon>
        <taxon>Cephalopoda</taxon>
        <taxon>Coleoidea</taxon>
        <taxon>Octopodiformes</taxon>
        <taxon>Octopoda</taxon>
        <taxon>Incirrata</taxon>
        <taxon>Octopodidae</taxon>
        <taxon>Octopus</taxon>
    </lineage>
</organism>
<protein>
    <submittedName>
        <fullName evidence="2">Uncharacterized protein</fullName>
    </submittedName>
</protein>
<accession>A0AA36AVW2</accession>
<sequence length="84" mass="9611">MSKVGYKRMRPSLRSRFGKVARLAAIRPKRRAVCIQSRVTGNTNSKKAKQDNIKNDNNEEKKKKNMMIGSLPNRISFGGNRDVY</sequence>